<evidence type="ECO:0000313" key="4">
    <source>
        <dbReference type="Proteomes" id="UP000383932"/>
    </source>
</evidence>
<feature type="domain" description="CHAT" evidence="2">
    <location>
        <begin position="960"/>
        <end position="1239"/>
    </location>
</feature>
<dbReference type="PANTHER" id="PTHR19959:SF119">
    <property type="entry name" value="FUNGAL LIPASE-LIKE DOMAIN-CONTAINING PROTEIN"/>
    <property type="match status" value="1"/>
</dbReference>
<dbReference type="OrthoDB" id="9991317at2759"/>
<dbReference type="InterPro" id="IPR011990">
    <property type="entry name" value="TPR-like_helical_dom_sf"/>
</dbReference>
<dbReference type="Proteomes" id="UP000383932">
    <property type="component" value="Unassembled WGS sequence"/>
</dbReference>
<evidence type="ECO:0000313" key="3">
    <source>
        <dbReference type="EMBL" id="KAB5589202.1"/>
    </source>
</evidence>
<organism evidence="3 4">
    <name type="scientific">Ceratobasidium theobromae</name>
    <dbReference type="NCBI Taxonomy" id="1582974"/>
    <lineage>
        <taxon>Eukaryota</taxon>
        <taxon>Fungi</taxon>
        <taxon>Dikarya</taxon>
        <taxon>Basidiomycota</taxon>
        <taxon>Agaricomycotina</taxon>
        <taxon>Agaricomycetes</taxon>
        <taxon>Cantharellales</taxon>
        <taxon>Ceratobasidiaceae</taxon>
        <taxon>Ceratobasidium</taxon>
    </lineage>
</organism>
<gene>
    <name evidence="3" type="ORF">CTheo_7360</name>
</gene>
<accession>A0A5N5QBR3</accession>
<evidence type="ECO:0000256" key="1">
    <source>
        <dbReference type="PROSITE-ProRule" id="PRU00339"/>
    </source>
</evidence>
<dbReference type="SUPFAM" id="SSF48452">
    <property type="entry name" value="TPR-like"/>
    <property type="match status" value="2"/>
</dbReference>
<dbReference type="EMBL" id="SSOP01000303">
    <property type="protein sequence ID" value="KAB5589202.1"/>
    <property type="molecule type" value="Genomic_DNA"/>
</dbReference>
<dbReference type="SMART" id="SM00028">
    <property type="entry name" value="TPR"/>
    <property type="match status" value="8"/>
</dbReference>
<name>A0A5N5QBR3_9AGAM</name>
<dbReference type="InterPro" id="IPR024983">
    <property type="entry name" value="CHAT_dom"/>
</dbReference>
<dbReference type="Pfam" id="PF12770">
    <property type="entry name" value="CHAT"/>
    <property type="match status" value="1"/>
</dbReference>
<dbReference type="InterPro" id="IPR019734">
    <property type="entry name" value="TPR_rpt"/>
</dbReference>
<keyword evidence="4" id="KW-1185">Reference proteome</keyword>
<proteinExistence type="predicted"/>
<comment type="caution">
    <text evidence="3">The sequence shown here is derived from an EMBL/GenBank/DDBJ whole genome shotgun (WGS) entry which is preliminary data.</text>
</comment>
<dbReference type="Gene3D" id="1.25.40.10">
    <property type="entry name" value="Tetratricopeptide repeat domain"/>
    <property type="match status" value="4"/>
</dbReference>
<keyword evidence="1" id="KW-0802">TPR repeat</keyword>
<dbReference type="AlphaFoldDB" id="A0A5N5QBR3"/>
<dbReference type="PANTHER" id="PTHR19959">
    <property type="entry name" value="KINESIN LIGHT CHAIN"/>
    <property type="match status" value="1"/>
</dbReference>
<protein>
    <recommendedName>
        <fullName evidence="2">CHAT domain-containing protein</fullName>
    </recommendedName>
</protein>
<evidence type="ECO:0000259" key="2">
    <source>
        <dbReference type="Pfam" id="PF12770"/>
    </source>
</evidence>
<dbReference type="PROSITE" id="PS50005">
    <property type="entry name" value="TPR"/>
    <property type="match status" value="1"/>
</dbReference>
<dbReference type="SUPFAM" id="SSF81901">
    <property type="entry name" value="HCP-like"/>
    <property type="match status" value="1"/>
</dbReference>
<reference evidence="3 4" key="1">
    <citation type="journal article" date="2019" name="Fungal Biol. Biotechnol.">
        <title>Draft genome sequence of fastidious pathogen Ceratobasidium theobromae, which causes vascular-streak dieback in Theobroma cacao.</title>
        <authorList>
            <person name="Ali S.S."/>
            <person name="Asman A."/>
            <person name="Shao J."/>
            <person name="Firmansyah A.P."/>
            <person name="Susilo A.W."/>
            <person name="Rosmana A."/>
            <person name="McMahon P."/>
            <person name="Junaid M."/>
            <person name="Guest D."/>
            <person name="Kheng T.Y."/>
            <person name="Meinhardt L.W."/>
            <person name="Bailey B.A."/>
        </authorList>
    </citation>
    <scope>NUCLEOTIDE SEQUENCE [LARGE SCALE GENOMIC DNA]</scope>
    <source>
        <strain evidence="3 4">CT2</strain>
    </source>
</reference>
<sequence length="1240" mass="138752">MSPTETNVKGSGDSQSDLGLQEQWNELATIASEQDDNMTTIMYDVDRLLTQMEGEVPTIDKTMVLAMLKVSDKLSPTLKGSEVPQLELIDLVIRCLSAAAGRLPEGDPALVRVYREIGVLYQKRLEYMDVLENLNLAIDAKEHAVEAASEDHPDMLDLALNLANSYRSRFERLGNLEDIDDSIRWLNGAGSLTNEDPSNKDLPDVLTSLGISHIDRFDFLGEVEDLEKAIKYSSLAVSLTPEHHPNIHMMTGHLGLAYQTRFERFGELEDINSAIDYLYRAVSFLPDGHALLPTWLNNLGLAYVGRFGYLSRLEDLEAAIDCYSRAVDFTPEDHADLVFWFNNLGDAYEKRFGHLGKKEDNDKAIEYKTYAISLMPEDHANLATLLANLGDSYFSRFNFHSEIGDIDKAIEYKTRAISLTPETHTSMPMQHSTLGNSYRVRFDRFGGLEDLDKAIEHGARAVSLTPNDHTDLPKWLTNLGASYQSRYIRLRRLPDIEQAIQYLYRAASLTTQLEEHHADLPTQLNNLGISYCTRFDDYGQLEGLESAIECYNRAVALTPEENVDLPTWLNNLADALHKRFKRLNNIQDIDKAIEYNTRAVSLSPRDHKYMPNYLCNLGTLYRTRCSSLRTTEDIDKAISLLVDAVSITPEGHAFMPHGLYELGKTFMLRYDLLPDPQFLDSSLNYFQRAALSIGGDPHEKFEAACSWAENAALYNSPERLRIQAYQAVMDLVPHVVSMGSTINERYDDIQMIGNRALEAAAAAIAAQEYPLALEWLEQGRTIVSSQTLQLRTPLDELSSVNTELAGRLQCAMQEIQAATSSKPIESRDKIGLSLEQAAQQLRRLVERYDALIEEAREIPGFEDFLRPRRFSRLIQVARVGYLVVINIHTSRCDALVLLPNNDKVTHIPLPNLSHDKLINARAQMELSLRVEGVRERGEFRRPVRPAKHEQYEDYFESVLAGLWQDIVKPILDSLGFMEPPGKLPRITWCTTGPLSFLPLHAAGCYDQPINQIFNFAISSYTPTISALLPNSDSSIATTATYSAVLAVGQEATPGQSRLPETVAELRSIESHTLAPFRYTQLDRHNATTAAVLAAMESHDWVHLACHAHQDVEDPTESGFFLHDGTLSLAQITQKALKNKGLAFLSACQTATGDKKLADEAVHLASGMLMAGYSNVIATMWSIRDKDAPLITDSVYGQLLKDGRMDCRDSAGALHIAVGKLRAVVGDKAFARWVPYIHIGI</sequence>
<feature type="repeat" description="TPR" evidence="1">
    <location>
        <begin position="390"/>
        <end position="423"/>
    </location>
</feature>